<feature type="domain" description="Glycosyl hydrolase family 32 N-terminal" evidence="6">
    <location>
        <begin position="166"/>
        <end position="340"/>
    </location>
</feature>
<dbReference type="EC" id="3.2.1.26" evidence="2"/>
<dbReference type="InterPro" id="IPR001362">
    <property type="entry name" value="Glyco_hydro_32"/>
</dbReference>
<dbReference type="SUPFAM" id="SSF49899">
    <property type="entry name" value="Concanavalin A-like lectins/glucanases"/>
    <property type="match status" value="1"/>
</dbReference>
<name>A0A0X2NMR2_9CORY</name>
<evidence type="ECO:0000313" key="7">
    <source>
        <dbReference type="EMBL" id="CUU66021.1"/>
    </source>
</evidence>
<reference evidence="8" key="1">
    <citation type="submission" date="2015-11" db="EMBL/GenBank/DDBJ databases">
        <authorList>
            <person name="Dugat-Bony E."/>
        </authorList>
    </citation>
    <scope>NUCLEOTIDE SEQUENCE [LARGE SCALE GENOMIC DNA]</scope>
    <source>
        <strain evidence="8">Mu292</strain>
    </source>
</reference>
<dbReference type="GO" id="GO:0004564">
    <property type="term" value="F:beta-fructofuranosidase activity"/>
    <property type="evidence" value="ECO:0007669"/>
    <property type="project" value="UniProtKB-EC"/>
</dbReference>
<dbReference type="Proteomes" id="UP000182498">
    <property type="component" value="Unassembled WGS sequence"/>
</dbReference>
<dbReference type="InterPro" id="IPR013148">
    <property type="entry name" value="Glyco_hydro_32_N"/>
</dbReference>
<dbReference type="Gene3D" id="2.115.10.20">
    <property type="entry name" value="Glycosyl hydrolase domain, family 43"/>
    <property type="match status" value="1"/>
</dbReference>
<dbReference type="InterPro" id="IPR013320">
    <property type="entry name" value="ConA-like_dom_sf"/>
</dbReference>
<feature type="region of interest" description="Disordered" evidence="5">
    <location>
        <begin position="389"/>
        <end position="408"/>
    </location>
</feature>
<dbReference type="SMART" id="SM00640">
    <property type="entry name" value="Glyco_32"/>
    <property type="match status" value="1"/>
</dbReference>
<dbReference type="InterPro" id="IPR051214">
    <property type="entry name" value="GH32_Enzymes"/>
</dbReference>
<dbReference type="InterPro" id="IPR023296">
    <property type="entry name" value="Glyco_hydro_beta-prop_sf"/>
</dbReference>
<organism evidence="7 8">
    <name type="scientific">Corynebacterium variabile</name>
    <dbReference type="NCBI Taxonomy" id="1727"/>
    <lineage>
        <taxon>Bacteria</taxon>
        <taxon>Bacillati</taxon>
        <taxon>Actinomycetota</taxon>
        <taxon>Actinomycetes</taxon>
        <taxon>Mycobacteriales</taxon>
        <taxon>Corynebacteriaceae</taxon>
        <taxon>Corynebacterium</taxon>
    </lineage>
</organism>
<dbReference type="Pfam" id="PF00251">
    <property type="entry name" value="Glyco_hydro_32N"/>
    <property type="match status" value="1"/>
</dbReference>
<dbReference type="PANTHER" id="PTHR43101:SF1">
    <property type="entry name" value="BETA-FRUCTOSIDASE"/>
    <property type="match status" value="1"/>
</dbReference>
<keyword evidence="4 7" id="KW-0326">Glycosidase</keyword>
<dbReference type="GO" id="GO:0005975">
    <property type="term" value="P:carbohydrate metabolic process"/>
    <property type="evidence" value="ECO:0007669"/>
    <property type="project" value="InterPro"/>
</dbReference>
<protein>
    <recommendedName>
        <fullName evidence="2">beta-fructofuranosidase</fullName>
        <ecNumber evidence="2">3.2.1.26</ecNumber>
    </recommendedName>
</protein>
<gene>
    <name evidence="7" type="ORF">CVAR292_01358</name>
</gene>
<comment type="similarity">
    <text evidence="1">Belongs to the glycosyl hydrolase 32 family.</text>
</comment>
<evidence type="ECO:0000256" key="3">
    <source>
        <dbReference type="ARBA" id="ARBA00022801"/>
    </source>
</evidence>
<evidence type="ECO:0000256" key="1">
    <source>
        <dbReference type="ARBA" id="ARBA00009902"/>
    </source>
</evidence>
<dbReference type="PANTHER" id="PTHR43101">
    <property type="entry name" value="BETA-FRUCTOSIDASE"/>
    <property type="match status" value="1"/>
</dbReference>
<keyword evidence="3 7" id="KW-0378">Hydrolase</keyword>
<accession>A0A0X2NMR2</accession>
<dbReference type="SUPFAM" id="SSF75005">
    <property type="entry name" value="Arabinanase/levansucrase/invertase"/>
    <property type="match status" value="1"/>
</dbReference>
<evidence type="ECO:0000259" key="6">
    <source>
        <dbReference type="Pfam" id="PF00251"/>
    </source>
</evidence>
<dbReference type="RefSeq" id="WP_041630084.1">
    <property type="nucleotide sequence ID" value="NZ_FAUH01000008.1"/>
</dbReference>
<sequence>MNRFRPELHVTAETGVLEAPAGAVRQGDALHVFHQFRPTPDSGARWAHQMATGLPYGWDVCDDVLAPEGDEIDCLAGSSVLVGDGTVELFFVTTTPTDGEAVRGSDLPHGRRGPRDFRIQRARISDLAAISDDVSDDPSVVRREVDRLGPVEIDDSAHPVTALVTPSVIRHDDGWLMVALDLVDDTAADIVVLTSGDRQLWTVLGPLEITGDSPDAAVPEGRPFAPRIVTMSDELTDETSDVLFITYPADGADGGEESVGENAGYLVGTLSGTVFTVETGFQLFDNGHDFTRPRVVQGIPGVQPVIVGLVGTFPGNGSATWANCLSVPRFLTLRGGHLHQDIVGVPSAVRSYTDRAVVFTAQLDVSAGSVTVSLLDEKDGMLATVRHSGDRVKVSRPSRDGSGDVRTAELADGDSDTLTILVDGPVCEVFADGGLVSLTSSLHGEAPFAKFRVDTAAGARVLSAMESLGRRLQRRLAQLDNPEEQERLIAEAALADRDLATELSAGDVAD</sequence>
<evidence type="ECO:0000256" key="4">
    <source>
        <dbReference type="ARBA" id="ARBA00023295"/>
    </source>
</evidence>
<proteinExistence type="inferred from homology"/>
<evidence type="ECO:0000256" key="5">
    <source>
        <dbReference type="SAM" id="MobiDB-lite"/>
    </source>
</evidence>
<dbReference type="EMBL" id="FAUH01000008">
    <property type="protein sequence ID" value="CUU66021.1"/>
    <property type="molecule type" value="Genomic_DNA"/>
</dbReference>
<keyword evidence="8" id="KW-1185">Reference proteome</keyword>
<dbReference type="AlphaFoldDB" id="A0A0X2NMR2"/>
<evidence type="ECO:0000256" key="2">
    <source>
        <dbReference type="ARBA" id="ARBA00012758"/>
    </source>
</evidence>
<evidence type="ECO:0000313" key="8">
    <source>
        <dbReference type="Proteomes" id="UP000182498"/>
    </source>
</evidence>